<evidence type="ECO:0000256" key="4">
    <source>
        <dbReference type="PROSITE-ProRule" id="PRU00175"/>
    </source>
</evidence>
<dbReference type="InterPro" id="IPR052480">
    <property type="entry name" value="RAPsyn"/>
</dbReference>
<evidence type="ECO:0000256" key="2">
    <source>
        <dbReference type="ARBA" id="ARBA00022771"/>
    </source>
</evidence>
<dbReference type="PROSITE" id="PS50089">
    <property type="entry name" value="ZF_RING_2"/>
    <property type="match status" value="1"/>
</dbReference>
<dbReference type="GO" id="GO:0033130">
    <property type="term" value="F:acetylcholine receptor binding"/>
    <property type="evidence" value="ECO:0007669"/>
    <property type="project" value="TreeGrafter"/>
</dbReference>
<dbReference type="Gene3D" id="1.25.40.10">
    <property type="entry name" value="Tetratricopeptide repeat domain"/>
    <property type="match status" value="1"/>
</dbReference>
<dbReference type="CDD" id="cd16478">
    <property type="entry name" value="RING-H2_Rapsyn"/>
    <property type="match status" value="1"/>
</dbReference>
<reference evidence="6" key="3">
    <citation type="submission" date="2025-09" db="UniProtKB">
        <authorList>
            <consortium name="Ensembl"/>
        </authorList>
    </citation>
    <scope>IDENTIFICATION</scope>
</reference>
<sequence length="140" mass="16162">MLECGNQFGYMMSVIGKAKVYHQTKDYQKALQEYLSGYKIAELIGNKMTCMRIHGELALLFQRLSNQEEARSSTLRYHRLLELMDLFCGICGEPMAEKNEQLEALPCSHFFHLKCISSYDTLETRVCPDCHKKSLKQVTL</sequence>
<dbReference type="GO" id="GO:1900075">
    <property type="term" value="P:positive regulation of neuromuscular synaptic transmission"/>
    <property type="evidence" value="ECO:0007669"/>
    <property type="project" value="TreeGrafter"/>
</dbReference>
<dbReference type="InterPro" id="IPR001841">
    <property type="entry name" value="Znf_RING"/>
</dbReference>
<evidence type="ECO:0000313" key="7">
    <source>
        <dbReference type="Proteomes" id="UP000007875"/>
    </source>
</evidence>
<evidence type="ECO:0000313" key="6">
    <source>
        <dbReference type="Ensembl" id="ENSCSAVP00000006253.1"/>
    </source>
</evidence>
<name>H2YLQ1_CIOSA</name>
<dbReference type="GO" id="GO:0005886">
    <property type="term" value="C:plasma membrane"/>
    <property type="evidence" value="ECO:0007669"/>
    <property type="project" value="TreeGrafter"/>
</dbReference>
<dbReference type="InterPro" id="IPR013083">
    <property type="entry name" value="Znf_RING/FYVE/PHD"/>
</dbReference>
<evidence type="ECO:0000256" key="3">
    <source>
        <dbReference type="ARBA" id="ARBA00022833"/>
    </source>
</evidence>
<dbReference type="GO" id="GO:0031594">
    <property type="term" value="C:neuromuscular junction"/>
    <property type="evidence" value="ECO:0007669"/>
    <property type="project" value="TreeGrafter"/>
</dbReference>
<dbReference type="AlphaFoldDB" id="H2YLQ1"/>
<dbReference type="OMA" id="ICGEPMA"/>
<dbReference type="PANTHER" id="PTHR46574:SF1">
    <property type="entry name" value="43 KDA RECEPTOR-ASSOCIATED PROTEIN OF THE SYNAPSE"/>
    <property type="match status" value="1"/>
</dbReference>
<dbReference type="eggNOG" id="KOG1941">
    <property type="taxonomic scope" value="Eukaryota"/>
</dbReference>
<feature type="domain" description="RING-type" evidence="5">
    <location>
        <begin position="88"/>
        <end position="131"/>
    </location>
</feature>
<evidence type="ECO:0000259" key="5">
    <source>
        <dbReference type="PROSITE" id="PS50089"/>
    </source>
</evidence>
<dbReference type="SUPFAM" id="SSF48452">
    <property type="entry name" value="TPR-like"/>
    <property type="match status" value="1"/>
</dbReference>
<dbReference type="GO" id="GO:0008270">
    <property type="term" value="F:zinc ion binding"/>
    <property type="evidence" value="ECO:0007669"/>
    <property type="project" value="UniProtKB-KW"/>
</dbReference>
<dbReference type="GO" id="GO:0007271">
    <property type="term" value="P:synaptic transmission, cholinergic"/>
    <property type="evidence" value="ECO:0007669"/>
    <property type="project" value="TreeGrafter"/>
</dbReference>
<dbReference type="InParanoid" id="H2YLQ1"/>
<dbReference type="Ensembl" id="ENSCSAVT00000006332.1">
    <property type="protein sequence ID" value="ENSCSAVP00000006253.1"/>
    <property type="gene ID" value="ENSCSAVG00000003736.1"/>
</dbReference>
<proteinExistence type="predicted"/>
<dbReference type="PANTHER" id="PTHR46574">
    <property type="entry name" value="43 KDA RECEPTOR-ASSOCIATED PROTEIN OF THE SYNAPSE"/>
    <property type="match status" value="1"/>
</dbReference>
<dbReference type="InterPro" id="IPR011990">
    <property type="entry name" value="TPR-like_helical_dom_sf"/>
</dbReference>
<keyword evidence="2 4" id="KW-0863">Zinc-finger</keyword>
<dbReference type="SMART" id="SM00184">
    <property type="entry name" value="RING"/>
    <property type="match status" value="1"/>
</dbReference>
<dbReference type="STRING" id="51511.ENSCSAVP00000006253"/>
<dbReference type="Proteomes" id="UP000007875">
    <property type="component" value="Unassembled WGS sequence"/>
</dbReference>
<organism evidence="6 7">
    <name type="scientific">Ciona savignyi</name>
    <name type="common">Pacific transparent sea squirt</name>
    <dbReference type="NCBI Taxonomy" id="51511"/>
    <lineage>
        <taxon>Eukaryota</taxon>
        <taxon>Metazoa</taxon>
        <taxon>Chordata</taxon>
        <taxon>Tunicata</taxon>
        <taxon>Ascidiacea</taxon>
        <taxon>Phlebobranchia</taxon>
        <taxon>Cionidae</taxon>
        <taxon>Ciona</taxon>
    </lineage>
</organism>
<dbReference type="GO" id="GO:0005737">
    <property type="term" value="C:cytoplasm"/>
    <property type="evidence" value="ECO:0007669"/>
    <property type="project" value="UniProtKB-ARBA"/>
</dbReference>
<dbReference type="Pfam" id="PF17123">
    <property type="entry name" value="zf-RING_11"/>
    <property type="match status" value="1"/>
</dbReference>
<dbReference type="HOGENOM" id="CLU_1834456_0_0_1"/>
<dbReference type="SUPFAM" id="SSF57850">
    <property type="entry name" value="RING/U-box"/>
    <property type="match status" value="1"/>
</dbReference>
<keyword evidence="3" id="KW-0862">Zinc</keyword>
<protein>
    <recommendedName>
        <fullName evidence="5">RING-type domain-containing protein</fullName>
    </recommendedName>
</protein>
<reference evidence="6" key="2">
    <citation type="submission" date="2025-08" db="UniProtKB">
        <authorList>
            <consortium name="Ensembl"/>
        </authorList>
    </citation>
    <scope>IDENTIFICATION</scope>
</reference>
<accession>H2YLQ1</accession>
<evidence type="ECO:0000256" key="1">
    <source>
        <dbReference type="ARBA" id="ARBA00022723"/>
    </source>
</evidence>
<dbReference type="GeneTree" id="ENSGT00390000016785"/>
<keyword evidence="7" id="KW-1185">Reference proteome</keyword>
<keyword evidence="1" id="KW-0479">Metal-binding</keyword>
<reference evidence="7" key="1">
    <citation type="submission" date="2003-08" db="EMBL/GenBank/DDBJ databases">
        <authorList>
            <person name="Birren B."/>
            <person name="Nusbaum C."/>
            <person name="Abebe A."/>
            <person name="Abouelleil A."/>
            <person name="Adekoya E."/>
            <person name="Ait-zahra M."/>
            <person name="Allen N."/>
            <person name="Allen T."/>
            <person name="An P."/>
            <person name="Anderson M."/>
            <person name="Anderson S."/>
            <person name="Arachchi H."/>
            <person name="Armbruster J."/>
            <person name="Bachantsang P."/>
            <person name="Baldwin J."/>
            <person name="Barry A."/>
            <person name="Bayul T."/>
            <person name="Blitshsteyn B."/>
            <person name="Bloom T."/>
            <person name="Blye J."/>
            <person name="Boguslavskiy L."/>
            <person name="Borowsky M."/>
            <person name="Boukhgalter B."/>
            <person name="Brunache A."/>
            <person name="Butler J."/>
            <person name="Calixte N."/>
            <person name="Calvo S."/>
            <person name="Camarata J."/>
            <person name="Campo K."/>
            <person name="Chang J."/>
            <person name="Cheshatsang Y."/>
            <person name="Citroen M."/>
            <person name="Collymore A."/>
            <person name="Considine T."/>
            <person name="Cook A."/>
            <person name="Cooke P."/>
            <person name="Corum B."/>
            <person name="Cuomo C."/>
            <person name="David R."/>
            <person name="Dawoe T."/>
            <person name="Degray S."/>
            <person name="Dodge S."/>
            <person name="Dooley K."/>
            <person name="Dorje P."/>
            <person name="Dorjee K."/>
            <person name="Dorris L."/>
            <person name="Duffey N."/>
            <person name="Dupes A."/>
            <person name="Elkins T."/>
            <person name="Engels R."/>
            <person name="Erickson J."/>
            <person name="Farina A."/>
            <person name="Faro S."/>
            <person name="Ferreira P."/>
            <person name="Fischer H."/>
            <person name="Fitzgerald M."/>
            <person name="Foley K."/>
            <person name="Gage D."/>
            <person name="Galagan J."/>
            <person name="Gearin G."/>
            <person name="Gnerre S."/>
            <person name="Gnirke A."/>
            <person name="Goyette A."/>
            <person name="Graham J."/>
            <person name="Grandbois E."/>
            <person name="Gyaltsen K."/>
            <person name="Hafez N."/>
            <person name="Hagopian D."/>
            <person name="Hagos B."/>
            <person name="Hall J."/>
            <person name="Hatcher B."/>
            <person name="Heller A."/>
            <person name="Higgins H."/>
            <person name="Honan T."/>
            <person name="Horn A."/>
            <person name="Houde N."/>
            <person name="Hughes L."/>
            <person name="Hulme W."/>
            <person name="Husby E."/>
            <person name="Iliev I."/>
            <person name="Jaffe D."/>
            <person name="Jones C."/>
            <person name="Kamal M."/>
            <person name="Kamat A."/>
            <person name="Kamvysselis M."/>
            <person name="Karlsson E."/>
            <person name="Kells C."/>
            <person name="Kieu A."/>
            <person name="Kisner P."/>
            <person name="Kodira C."/>
            <person name="Kulbokas E."/>
            <person name="Labutti K."/>
            <person name="Lama D."/>
            <person name="Landers T."/>
            <person name="Leger J."/>
            <person name="Levine S."/>
            <person name="Lewis D."/>
            <person name="Lewis T."/>
            <person name="Lindblad-toh K."/>
            <person name="Liu X."/>
            <person name="Lokyitsang T."/>
            <person name="Lokyitsang Y."/>
            <person name="Lucien O."/>
            <person name="Lui A."/>
            <person name="Ma L.J."/>
            <person name="Mabbitt R."/>
            <person name="Macdonald J."/>
            <person name="Maclean C."/>
            <person name="Major J."/>
            <person name="Manning J."/>
            <person name="Marabella R."/>
            <person name="Maru K."/>
            <person name="Matthews C."/>
            <person name="Mauceli E."/>
            <person name="Mccarthy M."/>
            <person name="Mcdonough S."/>
            <person name="Mcghee T."/>
            <person name="Meldrim J."/>
            <person name="Meneus L."/>
            <person name="Mesirov J."/>
            <person name="Mihalev A."/>
            <person name="Mihova T."/>
            <person name="Mikkelsen T."/>
            <person name="Mlenga V."/>
            <person name="Moru K."/>
            <person name="Mozes J."/>
            <person name="Mulrain L."/>
            <person name="Munson G."/>
            <person name="Naylor J."/>
            <person name="Newes C."/>
            <person name="Nguyen C."/>
            <person name="Nguyen N."/>
            <person name="Nguyen T."/>
            <person name="Nicol R."/>
            <person name="Nielsen C."/>
            <person name="Nizzari M."/>
            <person name="Norbu C."/>
            <person name="Norbu N."/>
            <person name="O'donnell P."/>
            <person name="Okoawo O."/>
            <person name="O'leary S."/>
            <person name="Omotosho B."/>
            <person name="O'neill K."/>
            <person name="Osman S."/>
            <person name="Parker S."/>
            <person name="Perrin D."/>
            <person name="Phunkhang P."/>
            <person name="Piqani B."/>
            <person name="Purcell S."/>
            <person name="Rachupka T."/>
            <person name="Ramasamy U."/>
            <person name="Rameau R."/>
            <person name="Ray V."/>
            <person name="Raymond C."/>
            <person name="Retta R."/>
            <person name="Richardson S."/>
            <person name="Rise C."/>
            <person name="Rodriguez J."/>
            <person name="Rogers J."/>
            <person name="Rogov P."/>
            <person name="Rutman M."/>
            <person name="Schupbach R."/>
            <person name="Seaman C."/>
            <person name="Settipalli S."/>
            <person name="Sharpe T."/>
            <person name="Sheridan J."/>
            <person name="Sherpa N."/>
            <person name="Shi J."/>
            <person name="Smirnov S."/>
            <person name="Smith C."/>
            <person name="Sougnez C."/>
            <person name="Spencer B."/>
            <person name="Stalker J."/>
            <person name="Stange-thomann N."/>
            <person name="Stavropoulos S."/>
            <person name="Stetson K."/>
            <person name="Stone C."/>
            <person name="Stone S."/>
            <person name="Stubbs M."/>
            <person name="Talamas J."/>
            <person name="Tchuinga P."/>
            <person name="Tenzing P."/>
            <person name="Tesfaye S."/>
            <person name="Theodore J."/>
            <person name="Thoulutsang Y."/>
            <person name="Topham K."/>
            <person name="Towey S."/>
            <person name="Tsamla T."/>
            <person name="Tsomo N."/>
            <person name="Vallee D."/>
            <person name="Vassiliev H."/>
            <person name="Venkataraman V."/>
            <person name="Vinson J."/>
            <person name="Vo A."/>
            <person name="Wade C."/>
            <person name="Wang S."/>
            <person name="Wangchuk T."/>
            <person name="Wangdi T."/>
            <person name="Whittaker C."/>
            <person name="Wilkinson J."/>
            <person name="Wu Y."/>
            <person name="Wyman D."/>
            <person name="Yadav S."/>
            <person name="Yang S."/>
            <person name="Yang X."/>
            <person name="Yeager S."/>
            <person name="Yee E."/>
            <person name="Young G."/>
            <person name="Zainoun J."/>
            <person name="Zembeck L."/>
            <person name="Zimmer A."/>
            <person name="Zody M."/>
            <person name="Lander E."/>
        </authorList>
    </citation>
    <scope>NUCLEOTIDE SEQUENCE [LARGE SCALE GENOMIC DNA]</scope>
</reference>
<dbReference type="Gene3D" id="3.30.40.10">
    <property type="entry name" value="Zinc/RING finger domain, C3HC4 (zinc finger)"/>
    <property type="match status" value="1"/>
</dbReference>